<organism evidence="2 3">
    <name type="scientific">Cytobacillus oceanisediminis</name>
    <dbReference type="NCBI Taxonomy" id="665099"/>
    <lineage>
        <taxon>Bacteria</taxon>
        <taxon>Bacillati</taxon>
        <taxon>Bacillota</taxon>
        <taxon>Bacilli</taxon>
        <taxon>Bacillales</taxon>
        <taxon>Bacillaceae</taxon>
        <taxon>Cytobacillus</taxon>
    </lineage>
</organism>
<accession>A0A562K7Y3</accession>
<dbReference type="GO" id="GO:0071949">
    <property type="term" value="F:FAD binding"/>
    <property type="evidence" value="ECO:0007669"/>
    <property type="project" value="InterPro"/>
</dbReference>
<dbReference type="GeneID" id="65402055"/>
<dbReference type="InterPro" id="IPR036188">
    <property type="entry name" value="FAD/NAD-bd_sf"/>
</dbReference>
<evidence type="ECO:0000313" key="3">
    <source>
        <dbReference type="Proteomes" id="UP000318667"/>
    </source>
</evidence>
<dbReference type="SUPFAM" id="SSF51905">
    <property type="entry name" value="FAD/NAD(P)-binding domain"/>
    <property type="match status" value="1"/>
</dbReference>
<dbReference type="RefSeq" id="WP_144539988.1">
    <property type="nucleotide sequence ID" value="NZ_CBCSDC010000009.1"/>
</dbReference>
<comment type="caution">
    <text evidence="2">The sequence shown here is derived from an EMBL/GenBank/DDBJ whole genome shotgun (WGS) entry which is preliminary data.</text>
</comment>
<dbReference type="Proteomes" id="UP000318667">
    <property type="component" value="Unassembled WGS sequence"/>
</dbReference>
<reference evidence="2 3" key="1">
    <citation type="journal article" date="2015" name="Stand. Genomic Sci.">
        <title>Genomic Encyclopedia of Bacterial and Archaeal Type Strains, Phase III: the genomes of soil and plant-associated and newly described type strains.</title>
        <authorList>
            <person name="Whitman W.B."/>
            <person name="Woyke T."/>
            <person name="Klenk H.P."/>
            <person name="Zhou Y."/>
            <person name="Lilburn T.G."/>
            <person name="Beck B.J."/>
            <person name="De Vos P."/>
            <person name="Vandamme P."/>
            <person name="Eisen J.A."/>
            <person name="Garrity G."/>
            <person name="Hugenholtz P."/>
            <person name="Kyrpides N.C."/>
        </authorList>
    </citation>
    <scope>NUCLEOTIDE SEQUENCE [LARGE SCALE GENOMIC DNA]</scope>
    <source>
        <strain evidence="2 3">CGMCC 1.10115</strain>
    </source>
</reference>
<dbReference type="AlphaFoldDB" id="A0A562K7Y3"/>
<proteinExistence type="predicted"/>
<sequence>MIESNTQYIEKKTAIVIGGSIAGMLAARVLSEFFEEVIIIEKDPKSTKRQLRKGIPQGAQGAQGHVLLKSGEEILEELFPGLIDEMIKEGSVPADFANDLAWHFHGSWKIKYDSGLSIIQQSRTFLEGHIRRRIDRIGNIHTLYNTKVKGLLTDGSRVTGIEAETADEMVEFSSDLTVETSGASSLAAQWLKKLGFTTPEKTEVKVNLFYANRIYRKLSPIQREWKSLLVYPNPPAQACGGGISPTEDNQWMITLLGYGVKSPPADNNDFLEYAKNLEQPHVYEAIKDGEPVTDTEVYRFPALRRFHFEKLKSFPKGLIVMGDAFCRIDPVFAQGMSLAAKEAKALQEVFKKAGDAEADPKIFHHKIGKIVDIPWLIALTEDFRFS</sequence>
<dbReference type="Gene3D" id="3.50.50.60">
    <property type="entry name" value="FAD/NAD(P)-binding domain"/>
    <property type="match status" value="1"/>
</dbReference>
<evidence type="ECO:0000313" key="2">
    <source>
        <dbReference type="EMBL" id="TWH91325.1"/>
    </source>
</evidence>
<dbReference type="PANTHER" id="PTHR43422:SF3">
    <property type="entry name" value="THIAMINE THIAZOLE SYNTHASE"/>
    <property type="match status" value="1"/>
</dbReference>
<dbReference type="OrthoDB" id="9790035at2"/>
<protein>
    <submittedName>
        <fullName evidence="2">2-polyprenyl-6-methoxyphenol hydroxylase-like FAD-dependent oxidoreductase</fullName>
    </submittedName>
</protein>
<dbReference type="Pfam" id="PF01494">
    <property type="entry name" value="FAD_binding_3"/>
    <property type="match status" value="1"/>
</dbReference>
<dbReference type="EMBL" id="VLKI01000001">
    <property type="protein sequence ID" value="TWH91325.1"/>
    <property type="molecule type" value="Genomic_DNA"/>
</dbReference>
<gene>
    <name evidence="2" type="ORF">IQ19_00782</name>
</gene>
<evidence type="ECO:0000259" key="1">
    <source>
        <dbReference type="Pfam" id="PF01494"/>
    </source>
</evidence>
<dbReference type="PANTHER" id="PTHR43422">
    <property type="entry name" value="THIAMINE THIAZOLE SYNTHASE"/>
    <property type="match status" value="1"/>
</dbReference>
<dbReference type="InterPro" id="IPR002938">
    <property type="entry name" value="FAD-bd"/>
</dbReference>
<feature type="domain" description="FAD-binding" evidence="1">
    <location>
        <begin position="14"/>
        <end position="353"/>
    </location>
</feature>
<name>A0A562K7Y3_9BACI</name>
<keyword evidence="3" id="KW-1185">Reference proteome</keyword>